<feature type="transmembrane region" description="Helical" evidence="1">
    <location>
        <begin position="131"/>
        <end position="151"/>
    </location>
</feature>
<reference evidence="2 3" key="1">
    <citation type="submission" date="2021-01" db="EMBL/GenBank/DDBJ databases">
        <title>Entomomonas sp. F2A isolated from a house cricket (Acheta domesticus).</title>
        <authorList>
            <person name="Spergser J."/>
            <person name="Busse H.-J."/>
        </authorList>
    </citation>
    <scope>NUCLEOTIDE SEQUENCE [LARGE SCALE GENOMIC DNA]</scope>
    <source>
        <strain evidence="2 3">F2A</strain>
    </source>
</reference>
<name>A0A974NHQ3_9GAMM</name>
<dbReference type="Pfam" id="PF11580">
    <property type="entry name" value="DUF3239"/>
    <property type="match status" value="1"/>
</dbReference>
<dbReference type="EMBL" id="CP067393">
    <property type="protein sequence ID" value="QQP87060.1"/>
    <property type="molecule type" value="Genomic_DNA"/>
</dbReference>
<dbReference type="InterPro" id="IPR021632">
    <property type="entry name" value="DUF3239"/>
</dbReference>
<keyword evidence="1" id="KW-0472">Membrane</keyword>
<evidence type="ECO:0000313" key="2">
    <source>
        <dbReference type="EMBL" id="QQP87060.1"/>
    </source>
</evidence>
<keyword evidence="3" id="KW-1185">Reference proteome</keyword>
<accession>A0A974NHQ3</accession>
<dbReference type="InterPro" id="IPR023124">
    <property type="entry name" value="DUF3239_dom_sf"/>
</dbReference>
<protein>
    <submittedName>
        <fullName evidence="2">DUF3239 domain-containing protein</fullName>
    </submittedName>
</protein>
<keyword evidence="1" id="KW-1133">Transmembrane helix</keyword>
<dbReference type="RefSeq" id="WP_201095647.1">
    <property type="nucleotide sequence ID" value="NZ_CP067393.1"/>
</dbReference>
<proteinExistence type="predicted"/>
<dbReference type="Proteomes" id="UP000595278">
    <property type="component" value="Chromosome"/>
</dbReference>
<dbReference type="Gene3D" id="2.40.410.10">
    <property type="entry name" value="putative membrane protein from Corynebacterium diphtheriae superfamily"/>
    <property type="match status" value="1"/>
</dbReference>
<dbReference type="AlphaFoldDB" id="A0A974NHQ3"/>
<sequence>MRDGFAWLEKHFYQVKDTKDQQQYAAVIDQLQIFIDKYRNVIDVEEQVLVAKALEYQLILYVLNDQQEQAERVESILNEEFFGIHKIGKAIDVNPNAPVTNGKLNLPSNLLDMNRLKQFAIKQKGISKSKLLGWVLKIAGLLLIALAAWLFSINWIWTPLIIGIGGVFLSSIGTQVTNVVNRFFSTITFNLGTIIPGIVIKVEKERYQAIFMAPLMKTKDQAPRWAVKVVTFKKALGKFKEGSRLAGVCIFGQEPTEYYQDFIANPVCLGYRNELIPFKAKQVIRAEDWQRLESVVEAFKNNAKDLLIVDQDLQKIS</sequence>
<evidence type="ECO:0000313" key="3">
    <source>
        <dbReference type="Proteomes" id="UP000595278"/>
    </source>
</evidence>
<dbReference type="KEGG" id="eaz:JHT90_07400"/>
<organism evidence="2 3">
    <name type="scientific">Entomomonas asaccharolytica</name>
    <dbReference type="NCBI Taxonomy" id="2785331"/>
    <lineage>
        <taxon>Bacteria</taxon>
        <taxon>Pseudomonadati</taxon>
        <taxon>Pseudomonadota</taxon>
        <taxon>Gammaproteobacteria</taxon>
        <taxon>Pseudomonadales</taxon>
        <taxon>Pseudomonadaceae</taxon>
        <taxon>Entomomonas</taxon>
    </lineage>
</organism>
<feature type="transmembrane region" description="Helical" evidence="1">
    <location>
        <begin position="157"/>
        <end position="180"/>
    </location>
</feature>
<keyword evidence="1" id="KW-0812">Transmembrane</keyword>
<evidence type="ECO:0000256" key="1">
    <source>
        <dbReference type="SAM" id="Phobius"/>
    </source>
</evidence>
<gene>
    <name evidence="2" type="ORF">JHT90_07400</name>
</gene>